<name>A0A1M3KWL5_9BACT</name>
<dbReference type="InterPro" id="IPR001647">
    <property type="entry name" value="HTH_TetR"/>
</dbReference>
<evidence type="ECO:0000256" key="1">
    <source>
        <dbReference type="ARBA" id="ARBA00023015"/>
    </source>
</evidence>
<feature type="DNA-binding region" description="H-T-H motif" evidence="4">
    <location>
        <begin position="24"/>
        <end position="43"/>
    </location>
</feature>
<protein>
    <recommendedName>
        <fullName evidence="5">HTH tetR-type domain-containing protein</fullName>
    </recommendedName>
</protein>
<dbReference type="PROSITE" id="PS50977">
    <property type="entry name" value="HTH_TETR_2"/>
    <property type="match status" value="1"/>
</dbReference>
<dbReference type="STRING" id="1895771.BGO89_09740"/>
<evidence type="ECO:0000256" key="2">
    <source>
        <dbReference type="ARBA" id="ARBA00023125"/>
    </source>
</evidence>
<feature type="domain" description="HTH tetR-type" evidence="5">
    <location>
        <begin position="1"/>
        <end position="61"/>
    </location>
</feature>
<dbReference type="PANTHER" id="PTHR47506">
    <property type="entry name" value="TRANSCRIPTIONAL REGULATORY PROTEIN"/>
    <property type="match status" value="1"/>
</dbReference>
<dbReference type="InterPro" id="IPR009057">
    <property type="entry name" value="Homeodomain-like_sf"/>
</dbReference>
<sequence>MSTREHILDEAERRMLTAGPSAFSFYDLADALGIRHTAIHYHFHSKDDLLAALIERSCHRVVDLERETSGQENPVRRMSTFIQVYLNNARRDLICMISSVTALFPQLGEAVQDAVRSTSQQILDLLTSIVRDGQRDGSFKADKAAHVMALQIIANLMTGIQMRRVLGDDVLKSLVDGIWRDLGARRPRSTSSSEHHA</sequence>
<proteinExistence type="predicted"/>
<keyword evidence="3" id="KW-0804">Transcription</keyword>
<dbReference type="EMBL" id="MKVH01000024">
    <property type="protein sequence ID" value="OJX56802.1"/>
    <property type="molecule type" value="Genomic_DNA"/>
</dbReference>
<dbReference type="SUPFAM" id="SSF48498">
    <property type="entry name" value="Tetracyclin repressor-like, C-terminal domain"/>
    <property type="match status" value="1"/>
</dbReference>
<keyword evidence="1" id="KW-0805">Transcription regulation</keyword>
<accession>A0A1M3KWL5</accession>
<dbReference type="InterPro" id="IPR036271">
    <property type="entry name" value="Tet_transcr_reg_TetR-rel_C_sf"/>
</dbReference>
<dbReference type="GO" id="GO:0003677">
    <property type="term" value="F:DNA binding"/>
    <property type="evidence" value="ECO:0007669"/>
    <property type="project" value="UniProtKB-UniRule"/>
</dbReference>
<organism evidence="6 7">
    <name type="scientific">Candidatus Kapaibacterium thiocyanatum</name>
    <dbReference type="NCBI Taxonomy" id="1895771"/>
    <lineage>
        <taxon>Bacteria</taxon>
        <taxon>Pseudomonadati</taxon>
        <taxon>Candidatus Kapaibacteriota</taxon>
        <taxon>Candidatus Kapaibacteriia</taxon>
        <taxon>Candidatus Kapaibacteriales</taxon>
        <taxon>Candidatus Kapaibacteriaceae</taxon>
        <taxon>Candidatus Kapaibacterium</taxon>
    </lineage>
</organism>
<evidence type="ECO:0000313" key="7">
    <source>
        <dbReference type="Proteomes" id="UP000184233"/>
    </source>
</evidence>
<evidence type="ECO:0000256" key="3">
    <source>
        <dbReference type="ARBA" id="ARBA00023163"/>
    </source>
</evidence>
<evidence type="ECO:0000259" key="5">
    <source>
        <dbReference type="PROSITE" id="PS50977"/>
    </source>
</evidence>
<dbReference type="AlphaFoldDB" id="A0A1M3KWL5"/>
<comment type="caution">
    <text evidence="6">The sequence shown here is derived from an EMBL/GenBank/DDBJ whole genome shotgun (WGS) entry which is preliminary data.</text>
</comment>
<gene>
    <name evidence="6" type="ORF">BGO89_09740</name>
</gene>
<dbReference type="Proteomes" id="UP000184233">
    <property type="component" value="Unassembled WGS sequence"/>
</dbReference>
<dbReference type="SUPFAM" id="SSF46689">
    <property type="entry name" value="Homeodomain-like"/>
    <property type="match status" value="1"/>
</dbReference>
<evidence type="ECO:0000256" key="4">
    <source>
        <dbReference type="PROSITE-ProRule" id="PRU00335"/>
    </source>
</evidence>
<evidence type="ECO:0000313" key="6">
    <source>
        <dbReference type="EMBL" id="OJX56802.1"/>
    </source>
</evidence>
<dbReference type="Pfam" id="PF00440">
    <property type="entry name" value="TetR_N"/>
    <property type="match status" value="1"/>
</dbReference>
<dbReference type="Pfam" id="PF16925">
    <property type="entry name" value="TetR_C_13"/>
    <property type="match status" value="1"/>
</dbReference>
<keyword evidence="2 4" id="KW-0238">DNA-binding</keyword>
<reference evidence="6 7" key="1">
    <citation type="submission" date="2016-09" db="EMBL/GenBank/DDBJ databases">
        <title>Genome-resolved meta-omics ties microbial dynamics to process performance in biotechnology for thiocyanate degradation.</title>
        <authorList>
            <person name="Kantor R.S."/>
            <person name="Huddy R.J."/>
            <person name="Iyer R."/>
            <person name="Thomas B.C."/>
            <person name="Brown C.T."/>
            <person name="Anantharaman K."/>
            <person name="Tringe S."/>
            <person name="Hettich R.L."/>
            <person name="Harrison S.T."/>
            <person name="Banfield J.F."/>
        </authorList>
    </citation>
    <scope>NUCLEOTIDE SEQUENCE [LARGE SCALE GENOMIC DNA]</scope>
    <source>
        <strain evidence="6">59-99</strain>
    </source>
</reference>
<dbReference type="Gene3D" id="1.10.357.10">
    <property type="entry name" value="Tetracycline Repressor, domain 2"/>
    <property type="match status" value="1"/>
</dbReference>
<dbReference type="PANTHER" id="PTHR47506:SF1">
    <property type="entry name" value="HTH-TYPE TRANSCRIPTIONAL REGULATOR YJDC"/>
    <property type="match status" value="1"/>
</dbReference>
<dbReference type="InterPro" id="IPR011075">
    <property type="entry name" value="TetR_C"/>
</dbReference>